<dbReference type="GO" id="GO:0022900">
    <property type="term" value="P:electron transport chain"/>
    <property type="evidence" value="ECO:0007669"/>
    <property type="project" value="InterPro"/>
</dbReference>
<accession>A0AAD4NAN8</accession>
<dbReference type="Proteomes" id="UP001201812">
    <property type="component" value="Unassembled WGS sequence"/>
</dbReference>
<evidence type="ECO:0000256" key="9">
    <source>
        <dbReference type="ARBA" id="ARBA00023128"/>
    </source>
</evidence>
<dbReference type="GO" id="GO:0005743">
    <property type="term" value="C:mitochondrial inner membrane"/>
    <property type="evidence" value="ECO:0007669"/>
    <property type="project" value="UniProtKB-SubCell"/>
</dbReference>
<dbReference type="PANTHER" id="PTHR12219">
    <property type="entry name" value="NADH-UBIQUINONE OXIDOREDUCTASE"/>
    <property type="match status" value="1"/>
</dbReference>
<keyword evidence="4 11" id="KW-0813">Transport</keyword>
<comment type="caution">
    <text evidence="12">The sequence shown here is derived from an EMBL/GenBank/DDBJ whole genome shotgun (WGS) entry which is preliminary data.</text>
</comment>
<gene>
    <name evidence="12" type="ORF">DdX_06305</name>
</gene>
<dbReference type="InterPro" id="IPR038532">
    <property type="entry name" value="NDUFS4-like_sf"/>
</dbReference>
<dbReference type="PANTHER" id="PTHR12219:SF8">
    <property type="entry name" value="NADH DEHYDROGENASE [UBIQUINONE] IRON-SULFUR PROTEIN 4, MITOCHONDRIAL"/>
    <property type="match status" value="1"/>
</dbReference>
<evidence type="ECO:0000313" key="12">
    <source>
        <dbReference type="EMBL" id="KAI1717898.1"/>
    </source>
</evidence>
<evidence type="ECO:0000256" key="1">
    <source>
        <dbReference type="ARBA" id="ARBA00003195"/>
    </source>
</evidence>
<evidence type="ECO:0000256" key="11">
    <source>
        <dbReference type="RuleBase" id="RU367010"/>
    </source>
</evidence>
<keyword evidence="8 11" id="KW-0249">Electron transport</keyword>
<protein>
    <recommendedName>
        <fullName evidence="3 11">NADH dehydrogenase [ubiquinone] iron-sulfur protein 4, mitochondrial</fullName>
    </recommendedName>
</protein>
<evidence type="ECO:0000313" key="13">
    <source>
        <dbReference type="Proteomes" id="UP001201812"/>
    </source>
</evidence>
<reference evidence="12" key="1">
    <citation type="submission" date="2022-01" db="EMBL/GenBank/DDBJ databases">
        <title>Genome Sequence Resource for Two Populations of Ditylenchus destructor, the Migratory Endoparasitic Phytonematode.</title>
        <authorList>
            <person name="Zhang H."/>
            <person name="Lin R."/>
            <person name="Xie B."/>
        </authorList>
    </citation>
    <scope>NUCLEOTIDE SEQUENCE</scope>
    <source>
        <strain evidence="12">BazhouSP</strain>
    </source>
</reference>
<comment type="subcellular location">
    <subcellularLocation>
        <location evidence="11">Mitochondrion inner membrane</location>
        <topology evidence="11">Peripheral membrane protein</topology>
        <orientation evidence="11">Matrix side</orientation>
    </subcellularLocation>
</comment>
<keyword evidence="10 11" id="KW-0472">Membrane</keyword>
<evidence type="ECO:0000256" key="10">
    <source>
        <dbReference type="ARBA" id="ARBA00023136"/>
    </source>
</evidence>
<evidence type="ECO:0000256" key="4">
    <source>
        <dbReference type="ARBA" id="ARBA00022448"/>
    </source>
</evidence>
<evidence type="ECO:0000256" key="6">
    <source>
        <dbReference type="ARBA" id="ARBA00022792"/>
    </source>
</evidence>
<proteinExistence type="inferred from homology"/>
<dbReference type="Pfam" id="PF04800">
    <property type="entry name" value="NDUS4"/>
    <property type="match status" value="1"/>
</dbReference>
<comment type="function">
    <text evidence="1 11">Accessory subunit of the mitochondrial membrane respiratory chain NADH dehydrogenase (Complex I), that is believed not to be involved in catalysis. Complex I functions in the transfer of electrons from NADH to the respiratory chain. The immediate electron acceptor for the enzyme is believed to be ubiquinone.</text>
</comment>
<keyword evidence="13" id="KW-1185">Reference proteome</keyword>
<dbReference type="FunFam" id="3.30.160.190:FF:000001">
    <property type="entry name" value="NADH-ubiquinone oxidoreductase 21 kDa subunit mitochondrial"/>
    <property type="match status" value="1"/>
</dbReference>
<evidence type="ECO:0000256" key="3">
    <source>
        <dbReference type="ARBA" id="ARBA00015796"/>
    </source>
</evidence>
<evidence type="ECO:0000256" key="5">
    <source>
        <dbReference type="ARBA" id="ARBA00022660"/>
    </source>
</evidence>
<comment type="similarity">
    <text evidence="2 11">Belongs to the complex I NDUFS4 subunit family.</text>
</comment>
<name>A0AAD4NAN8_9BILA</name>
<evidence type="ECO:0000256" key="8">
    <source>
        <dbReference type="ARBA" id="ARBA00022982"/>
    </source>
</evidence>
<keyword evidence="9 11" id="KW-0496">Mitochondrion</keyword>
<sequence>MLAKRFFAASVKLPLTLSNARLSLSAAKNNVIWRPPGVETTGQQNLDQNNLKSKAGQSLILRLSEAQFKTLEEKLGEQVKELDYLVIEGDDTGEVMDIGGVPVEHQEARRARIYQPARATPQSGSHNTKLWKIELDNQQRWENNTIGWCSSGDPLSNISMALDFASQEDAIHFCRKNRWTYELLEPNMHKIKPKAYGSNFHWSKRTRISTK</sequence>
<keyword evidence="5 11" id="KW-0679">Respiratory chain</keyword>
<dbReference type="Gene3D" id="3.30.160.190">
    <property type="entry name" value="atu1810 like domain"/>
    <property type="match status" value="1"/>
</dbReference>
<evidence type="ECO:0000256" key="7">
    <source>
        <dbReference type="ARBA" id="ARBA00022946"/>
    </source>
</evidence>
<dbReference type="InterPro" id="IPR006885">
    <property type="entry name" value="NADH_UbQ_FeS_4_mit-like"/>
</dbReference>
<keyword evidence="7 11" id="KW-0809">Transit peptide</keyword>
<dbReference type="EMBL" id="JAKKPZ010000008">
    <property type="protein sequence ID" value="KAI1717898.1"/>
    <property type="molecule type" value="Genomic_DNA"/>
</dbReference>
<dbReference type="AlphaFoldDB" id="A0AAD4NAN8"/>
<keyword evidence="6 11" id="KW-0999">Mitochondrion inner membrane</keyword>
<organism evidence="12 13">
    <name type="scientific">Ditylenchus destructor</name>
    <dbReference type="NCBI Taxonomy" id="166010"/>
    <lineage>
        <taxon>Eukaryota</taxon>
        <taxon>Metazoa</taxon>
        <taxon>Ecdysozoa</taxon>
        <taxon>Nematoda</taxon>
        <taxon>Chromadorea</taxon>
        <taxon>Rhabditida</taxon>
        <taxon>Tylenchina</taxon>
        <taxon>Tylenchomorpha</taxon>
        <taxon>Sphaerularioidea</taxon>
        <taxon>Anguinidae</taxon>
        <taxon>Anguininae</taxon>
        <taxon>Ditylenchus</taxon>
    </lineage>
</organism>
<evidence type="ECO:0000256" key="2">
    <source>
        <dbReference type="ARBA" id="ARBA00005882"/>
    </source>
</evidence>